<evidence type="ECO:0000256" key="2">
    <source>
        <dbReference type="ARBA" id="ARBA00023125"/>
    </source>
</evidence>
<dbReference type="CDD" id="cd01574">
    <property type="entry name" value="PBP1_LacI"/>
    <property type="match status" value="1"/>
</dbReference>
<keyword evidence="1" id="KW-0805">Transcription regulation</keyword>
<reference evidence="6" key="1">
    <citation type="journal article" date="2020" name="Microorganisms">
        <title>Isolation, Genomic and Metabolomic Characterization of Streptomyces tendae VITAKN with Quorum Sensing Inhibitory Activity from Southern India.</title>
        <authorList>
            <person name="Ishaque N.M."/>
            <person name="Burgsdorf I."/>
            <person name="Limlingan Malit J.J."/>
            <person name="Saha S."/>
            <person name="Teta R."/>
            <person name="Ewe D."/>
            <person name="Kannabiran K."/>
            <person name="Hrouzek P."/>
            <person name="Steindler L."/>
            <person name="Costantino V."/>
            <person name="Saurav K."/>
        </authorList>
    </citation>
    <scope>NUCLEOTIDE SEQUENCE</scope>
    <source>
        <strain evidence="6">VITAKN</strain>
    </source>
</reference>
<keyword evidence="3" id="KW-0804">Transcription</keyword>
<dbReference type="Gene3D" id="1.10.260.40">
    <property type="entry name" value="lambda repressor-like DNA-binding domains"/>
    <property type="match status" value="1"/>
</dbReference>
<evidence type="ECO:0000256" key="1">
    <source>
        <dbReference type="ARBA" id="ARBA00023015"/>
    </source>
</evidence>
<feature type="compositionally biased region" description="Polar residues" evidence="4">
    <location>
        <begin position="1"/>
        <end position="15"/>
    </location>
</feature>
<sequence length="361" mass="37775">MSSETPAADRTSGSGRTADDGAARQPGMVDVARLAGVSAQTVSRTLAGHPNVQHATRAKVLAAVEELGYRKNNAARMLSSGRSRTIGVVTLRTTFYSRANLLFGIEAAAREAGYAVSTAATASLDTAAIEGALSRLAEQDVEGVVLSVPLVHVSPRIERLTRSVPTVTVDGSRTPATEVVAVDQTLAARLATRHLIELGHESVWHVSGPPEWLDAASRCAGWRDTLEKAGLSVPPVLEGDWTPASGYRNGLVLAKIPDVTAVFVASDEMAFGVIRALHEAGRRVPRDISVVGVDDIALAEYCSPSLTTVAQPFAEMGALAVAHLLRHIADPGAAPEPASVEPVLVVRASTAAVGGPERRRS</sequence>
<dbReference type="SUPFAM" id="SSF53822">
    <property type="entry name" value="Periplasmic binding protein-like I"/>
    <property type="match status" value="1"/>
</dbReference>
<dbReference type="EMBL" id="JAAIFS010000001">
    <property type="protein sequence ID" value="NEV85229.1"/>
    <property type="molecule type" value="Genomic_DNA"/>
</dbReference>
<gene>
    <name evidence="6" type="ORF">GUR47_00780</name>
</gene>
<dbReference type="InterPro" id="IPR000843">
    <property type="entry name" value="HTH_LacI"/>
</dbReference>
<accession>A0A6B3Q9P5</accession>
<feature type="domain" description="HTH lacI-type" evidence="5">
    <location>
        <begin position="26"/>
        <end position="80"/>
    </location>
</feature>
<evidence type="ECO:0000313" key="6">
    <source>
        <dbReference type="EMBL" id="NEV85229.1"/>
    </source>
</evidence>
<dbReference type="PANTHER" id="PTHR30146:SF109">
    <property type="entry name" value="HTH-TYPE TRANSCRIPTIONAL REGULATOR GALS"/>
    <property type="match status" value="1"/>
</dbReference>
<proteinExistence type="predicted"/>
<evidence type="ECO:0000259" key="5">
    <source>
        <dbReference type="PROSITE" id="PS50932"/>
    </source>
</evidence>
<dbReference type="InterPro" id="IPR028082">
    <property type="entry name" value="Peripla_BP_I"/>
</dbReference>
<evidence type="ECO:0000256" key="4">
    <source>
        <dbReference type="SAM" id="MobiDB-lite"/>
    </source>
</evidence>
<dbReference type="PROSITE" id="PS50932">
    <property type="entry name" value="HTH_LACI_2"/>
    <property type="match status" value="1"/>
</dbReference>
<dbReference type="Pfam" id="PF00356">
    <property type="entry name" value="LacI"/>
    <property type="match status" value="1"/>
</dbReference>
<dbReference type="InterPro" id="IPR010982">
    <property type="entry name" value="Lambda_DNA-bd_dom_sf"/>
</dbReference>
<evidence type="ECO:0000256" key="3">
    <source>
        <dbReference type="ARBA" id="ARBA00023163"/>
    </source>
</evidence>
<dbReference type="GO" id="GO:0000976">
    <property type="term" value="F:transcription cis-regulatory region binding"/>
    <property type="evidence" value="ECO:0007669"/>
    <property type="project" value="TreeGrafter"/>
</dbReference>
<dbReference type="Pfam" id="PF13377">
    <property type="entry name" value="Peripla_BP_3"/>
    <property type="match status" value="1"/>
</dbReference>
<feature type="region of interest" description="Disordered" evidence="4">
    <location>
        <begin position="1"/>
        <end position="25"/>
    </location>
</feature>
<dbReference type="SMART" id="SM00354">
    <property type="entry name" value="HTH_LACI"/>
    <property type="match status" value="1"/>
</dbReference>
<comment type="caution">
    <text evidence="6">The sequence shown here is derived from an EMBL/GenBank/DDBJ whole genome shotgun (WGS) entry which is preliminary data.</text>
</comment>
<protein>
    <submittedName>
        <fullName evidence="6">LacI family DNA-binding transcriptional regulator</fullName>
    </submittedName>
</protein>
<dbReference type="SUPFAM" id="SSF47413">
    <property type="entry name" value="lambda repressor-like DNA-binding domains"/>
    <property type="match status" value="1"/>
</dbReference>
<dbReference type="Gene3D" id="3.40.50.2300">
    <property type="match status" value="2"/>
</dbReference>
<dbReference type="PANTHER" id="PTHR30146">
    <property type="entry name" value="LACI-RELATED TRANSCRIPTIONAL REPRESSOR"/>
    <property type="match status" value="1"/>
</dbReference>
<dbReference type="AlphaFoldDB" id="A0A6B3Q9P5"/>
<organism evidence="6">
    <name type="scientific">Streptomyces tendae</name>
    <dbReference type="NCBI Taxonomy" id="1932"/>
    <lineage>
        <taxon>Bacteria</taxon>
        <taxon>Bacillati</taxon>
        <taxon>Actinomycetota</taxon>
        <taxon>Actinomycetes</taxon>
        <taxon>Kitasatosporales</taxon>
        <taxon>Streptomycetaceae</taxon>
        <taxon>Streptomyces</taxon>
    </lineage>
</organism>
<dbReference type="CDD" id="cd01392">
    <property type="entry name" value="HTH_LacI"/>
    <property type="match status" value="1"/>
</dbReference>
<dbReference type="RefSeq" id="WP_164457199.1">
    <property type="nucleotide sequence ID" value="NZ_JAAIFS010000001.1"/>
</dbReference>
<dbReference type="InterPro" id="IPR046335">
    <property type="entry name" value="LacI/GalR-like_sensor"/>
</dbReference>
<name>A0A6B3Q9P5_STRTE</name>
<dbReference type="GO" id="GO:0003700">
    <property type="term" value="F:DNA-binding transcription factor activity"/>
    <property type="evidence" value="ECO:0007669"/>
    <property type="project" value="TreeGrafter"/>
</dbReference>
<keyword evidence="2 6" id="KW-0238">DNA-binding</keyword>